<dbReference type="PANTHER" id="PTHR13767:SF2">
    <property type="entry name" value="PSEUDOURIDYLATE SYNTHASE TRUB1"/>
    <property type="match status" value="1"/>
</dbReference>
<evidence type="ECO:0000313" key="9">
    <source>
        <dbReference type="EMBL" id="CBG40212.1"/>
    </source>
</evidence>
<organism evidence="9 10">
    <name type="scientific">Helicobacter mustelae (strain ATCC 43772 / CCUG 25715 / CIP 103759 / LMG 18044 / NCTC 12198 / R85-136P)</name>
    <name type="common">Campylobacter mustelae</name>
    <dbReference type="NCBI Taxonomy" id="679897"/>
    <lineage>
        <taxon>Bacteria</taxon>
        <taxon>Pseudomonadati</taxon>
        <taxon>Campylobacterota</taxon>
        <taxon>Epsilonproteobacteria</taxon>
        <taxon>Campylobacterales</taxon>
        <taxon>Helicobacteraceae</taxon>
        <taxon>Helicobacter</taxon>
    </lineage>
</organism>
<feature type="domain" description="Pseudouridine synthase II N-terminal" evidence="8">
    <location>
        <begin position="11"/>
        <end position="157"/>
    </location>
</feature>
<dbReference type="AlphaFoldDB" id="D3UI89"/>
<dbReference type="KEGG" id="hms:HMU09550"/>
<sequence>MSSNQYLSYLKKKYQQKSGGYLGTLDPFAKGLMIVAFGQYTKIFPYLQGSKLYRGVLWLGASSRSLDIENISQIQVLPPFDAMLVREIVESLRGKISYEPPRFSAKRIQGRRAYDLARKNLDFSLPQCEMEIFDSKFLGYEHPFVSFEVRVSKGAYVRSIGELIAQRLGVSGALCMLERREEAGVTLQEDRGEKILNPLDLLQFPLFPYQDKEWKNAIFHGKKLCIKNVNFGIYVANFEDFFSIIEVKKDGEMHYLQNRIYKC</sequence>
<evidence type="ECO:0000256" key="6">
    <source>
        <dbReference type="ARBA" id="ARBA00031870"/>
    </source>
</evidence>
<keyword evidence="4" id="KW-0819">tRNA processing</keyword>
<dbReference type="GO" id="GO:0006400">
    <property type="term" value="P:tRNA modification"/>
    <property type="evidence" value="ECO:0007669"/>
    <property type="project" value="TreeGrafter"/>
</dbReference>
<dbReference type="InterPro" id="IPR020103">
    <property type="entry name" value="PsdUridine_synth_cat_dom_sf"/>
</dbReference>
<evidence type="ECO:0000256" key="4">
    <source>
        <dbReference type="ARBA" id="ARBA00022694"/>
    </source>
</evidence>
<evidence type="ECO:0000256" key="2">
    <source>
        <dbReference type="ARBA" id="ARBA00005642"/>
    </source>
</evidence>
<dbReference type="InterPro" id="IPR014780">
    <property type="entry name" value="tRNA_psdUridine_synth_TruB"/>
</dbReference>
<accession>D3UI89</accession>
<dbReference type="GO" id="GO:0016829">
    <property type="term" value="F:lyase activity"/>
    <property type="evidence" value="ECO:0007669"/>
    <property type="project" value="UniProtKB-KW"/>
</dbReference>
<keyword evidence="9" id="KW-0456">Lyase</keyword>
<keyword evidence="10" id="KW-1185">Reference proteome</keyword>
<dbReference type="EMBL" id="FN555004">
    <property type="protein sequence ID" value="CBG40212.1"/>
    <property type="molecule type" value="Genomic_DNA"/>
</dbReference>
<dbReference type="GO" id="GO:0160148">
    <property type="term" value="F:tRNA pseudouridine(55) synthase activity"/>
    <property type="evidence" value="ECO:0007669"/>
    <property type="project" value="UniProtKB-EC"/>
</dbReference>
<evidence type="ECO:0000313" key="10">
    <source>
        <dbReference type="Proteomes" id="UP000001522"/>
    </source>
</evidence>
<dbReference type="HOGENOM" id="CLU_032087_2_0_7"/>
<dbReference type="eggNOG" id="COG0130">
    <property type="taxonomic scope" value="Bacteria"/>
</dbReference>
<keyword evidence="5" id="KW-0413">Isomerase</keyword>
<evidence type="ECO:0000256" key="7">
    <source>
        <dbReference type="ARBA" id="ARBA00033164"/>
    </source>
</evidence>
<protein>
    <recommendedName>
        <fullName evidence="3">tRNA pseudouridine(55) synthase</fullName>
        <ecNumber evidence="3">5.4.99.25</ecNumber>
    </recommendedName>
    <alternativeName>
        <fullName evidence="6">RNA pseudouridylate synthase</fullName>
    </alternativeName>
    <alternativeName>
        <fullName evidence="7">RNA-uridine isomerase</fullName>
    </alternativeName>
</protein>
<reference evidence="9 10" key="1">
    <citation type="journal article" date="2010" name="BMC Genomics">
        <title>Comparative genomics and proteomics of Helicobacter mustelae, an ulcerogenic and carcinogenic gastric pathogen.</title>
        <authorList>
            <person name="O'Toole P.W."/>
            <person name="Snelling W.J."/>
            <person name="Canchaya C."/>
            <person name="Forde B.M."/>
            <person name="Hardie K.R."/>
            <person name="Josenhans C."/>
            <person name="Graham R.L.J."/>
            <person name="McMullan G."/>
            <person name="Parkhill J."/>
            <person name="Belda E."/>
            <person name="Bentley S.D."/>
        </authorList>
    </citation>
    <scope>NUCLEOTIDE SEQUENCE [LARGE SCALE GENOMIC DNA]</scope>
    <source>
        <strain evidence="10">ATCC 43772 / LMG 18044 / NCTC 12198 / 12198</strain>
    </source>
</reference>
<dbReference type="Gene3D" id="3.30.2350.10">
    <property type="entry name" value="Pseudouridine synthase"/>
    <property type="match status" value="1"/>
</dbReference>
<gene>
    <name evidence="9" type="primary">truB</name>
    <name evidence="9" type="ordered locus">HMU09550</name>
</gene>
<dbReference type="PANTHER" id="PTHR13767">
    <property type="entry name" value="TRNA-PSEUDOURIDINE SYNTHASE"/>
    <property type="match status" value="1"/>
</dbReference>
<dbReference type="GO" id="GO:1990481">
    <property type="term" value="P:mRNA pseudouridine synthesis"/>
    <property type="evidence" value="ECO:0007669"/>
    <property type="project" value="TreeGrafter"/>
</dbReference>
<dbReference type="Proteomes" id="UP000001522">
    <property type="component" value="Chromosome"/>
</dbReference>
<dbReference type="SUPFAM" id="SSF55120">
    <property type="entry name" value="Pseudouridine synthase"/>
    <property type="match status" value="1"/>
</dbReference>
<proteinExistence type="inferred from homology"/>
<name>D3UI89_HELM1</name>
<comment type="catalytic activity">
    <reaction evidence="1">
        <text>uridine(55) in tRNA = pseudouridine(55) in tRNA</text>
        <dbReference type="Rhea" id="RHEA:42532"/>
        <dbReference type="Rhea" id="RHEA-COMP:10101"/>
        <dbReference type="Rhea" id="RHEA-COMP:10102"/>
        <dbReference type="ChEBI" id="CHEBI:65314"/>
        <dbReference type="ChEBI" id="CHEBI:65315"/>
        <dbReference type="EC" id="5.4.99.25"/>
    </reaction>
</comment>
<dbReference type="Pfam" id="PF01509">
    <property type="entry name" value="TruB_N"/>
    <property type="match status" value="1"/>
</dbReference>
<evidence type="ECO:0000256" key="3">
    <source>
        <dbReference type="ARBA" id="ARBA00012787"/>
    </source>
</evidence>
<evidence type="ECO:0000256" key="1">
    <source>
        <dbReference type="ARBA" id="ARBA00000385"/>
    </source>
</evidence>
<dbReference type="GO" id="GO:0003723">
    <property type="term" value="F:RNA binding"/>
    <property type="evidence" value="ECO:0007669"/>
    <property type="project" value="InterPro"/>
</dbReference>
<evidence type="ECO:0000256" key="5">
    <source>
        <dbReference type="ARBA" id="ARBA00023235"/>
    </source>
</evidence>
<evidence type="ECO:0000259" key="8">
    <source>
        <dbReference type="Pfam" id="PF01509"/>
    </source>
</evidence>
<comment type="similarity">
    <text evidence="2">Belongs to the pseudouridine synthase TruB family. Type 1 subfamily.</text>
</comment>
<dbReference type="EC" id="5.4.99.25" evidence="3"/>
<dbReference type="InterPro" id="IPR002501">
    <property type="entry name" value="PsdUridine_synth_N"/>
</dbReference>
<dbReference type="STRING" id="679897.HMU09550"/>